<dbReference type="Pfam" id="PF02163">
    <property type="entry name" value="Peptidase_M50"/>
    <property type="match status" value="1"/>
</dbReference>
<evidence type="ECO:0000256" key="9">
    <source>
        <dbReference type="ARBA" id="ARBA00045828"/>
    </source>
</evidence>
<feature type="transmembrane region" description="Helical" evidence="10">
    <location>
        <begin position="194"/>
        <end position="217"/>
    </location>
</feature>
<keyword evidence="13" id="KW-0378">Hydrolase</keyword>
<evidence type="ECO:0000256" key="8">
    <source>
        <dbReference type="ARBA" id="ARBA00032658"/>
    </source>
</evidence>
<keyword evidence="12" id="KW-1185">Reference proteome</keyword>
<dbReference type="InterPro" id="IPR001193">
    <property type="entry name" value="MBTPS2"/>
</dbReference>
<evidence type="ECO:0000313" key="12">
    <source>
        <dbReference type="Proteomes" id="UP000829291"/>
    </source>
</evidence>
<dbReference type="OrthoDB" id="69989at2759"/>
<dbReference type="InParanoid" id="A0A6J0CC66"/>
<dbReference type="AlphaFoldDB" id="A0A6J0CC66"/>
<dbReference type="GO" id="GO:0031293">
    <property type="term" value="P:membrane protein intracellular domain proteolysis"/>
    <property type="evidence" value="ECO:0007669"/>
    <property type="project" value="TreeGrafter"/>
</dbReference>
<dbReference type="EC" id="3.4.24.85" evidence="3"/>
<accession>A0A6J0CC66</accession>
<evidence type="ECO:0000256" key="5">
    <source>
        <dbReference type="ARBA" id="ARBA00022692"/>
    </source>
</evidence>
<keyword evidence="13" id="KW-0645">Protease</keyword>
<evidence type="ECO:0000256" key="10">
    <source>
        <dbReference type="SAM" id="Phobius"/>
    </source>
</evidence>
<dbReference type="GO" id="GO:0005737">
    <property type="term" value="C:cytoplasm"/>
    <property type="evidence" value="ECO:0007669"/>
    <property type="project" value="TreeGrafter"/>
</dbReference>
<comment type="subcellular location">
    <subcellularLocation>
        <location evidence="2">Endomembrane system</location>
        <topology evidence="2">Multi-pass membrane protein</topology>
    </subcellularLocation>
</comment>
<name>A0A6J0CC66_NEOLC</name>
<keyword evidence="6 10" id="KW-1133">Transmembrane helix</keyword>
<dbReference type="GO" id="GO:0012505">
    <property type="term" value="C:endomembrane system"/>
    <property type="evidence" value="ECO:0007669"/>
    <property type="project" value="UniProtKB-SubCell"/>
</dbReference>
<evidence type="ECO:0000256" key="1">
    <source>
        <dbReference type="ARBA" id="ARBA00001350"/>
    </source>
</evidence>
<organism evidence="13">
    <name type="scientific">Neodiprion lecontei</name>
    <name type="common">Redheaded pine sawfly</name>
    <dbReference type="NCBI Taxonomy" id="441921"/>
    <lineage>
        <taxon>Eukaryota</taxon>
        <taxon>Metazoa</taxon>
        <taxon>Ecdysozoa</taxon>
        <taxon>Arthropoda</taxon>
        <taxon>Hexapoda</taxon>
        <taxon>Insecta</taxon>
        <taxon>Pterygota</taxon>
        <taxon>Neoptera</taxon>
        <taxon>Endopterygota</taxon>
        <taxon>Hymenoptera</taxon>
        <taxon>Tenthredinoidea</taxon>
        <taxon>Diprionidae</taxon>
        <taxon>Diprioninae</taxon>
        <taxon>Neodiprion</taxon>
    </lineage>
</organism>
<dbReference type="GO" id="GO:1905897">
    <property type="term" value="P:regulation of response to endoplasmic reticulum stress"/>
    <property type="evidence" value="ECO:0007669"/>
    <property type="project" value="TreeGrafter"/>
</dbReference>
<feature type="transmembrane region" description="Helical" evidence="10">
    <location>
        <begin position="156"/>
        <end position="174"/>
    </location>
</feature>
<evidence type="ECO:0000256" key="3">
    <source>
        <dbReference type="ARBA" id="ARBA00012347"/>
    </source>
</evidence>
<dbReference type="PANTHER" id="PTHR13325:SF3">
    <property type="entry name" value="MEMBRANE-BOUND TRANSCRIPTION FACTOR SITE-2 PROTEASE"/>
    <property type="match status" value="1"/>
</dbReference>
<feature type="transmembrane region" description="Helical" evidence="10">
    <location>
        <begin position="6"/>
        <end position="24"/>
    </location>
</feature>
<dbReference type="PANTHER" id="PTHR13325">
    <property type="entry name" value="PROTEASE M50 MEMBRANE-BOUND TRANSCRIPTION FACTOR SITE 2 PROTEASE"/>
    <property type="match status" value="1"/>
</dbReference>
<comment type="catalytic activity">
    <reaction evidence="1">
        <text>Cleaves several transcription factors that are type-2 transmembrane proteins within membrane-spanning domains. Known substrates include sterol regulatory element-binding protein (SREBP) -1, SREBP-2 and forms of the transcriptional activator ATF6. SREBP-2 is cleaved at the site 477-DRSRILL-|-CVLTFLCLSFNPLTSLLQWGGA-505. The residues Asn-Pro, 11 residues distal to the site of cleavage in the membrane-spanning domain, are important for cleavage by S2P endopeptidase. Replacement of either of these residues does not prevent cleavage, but there is no cleavage if both of these residues are replaced.</text>
        <dbReference type="EC" id="3.4.24.85"/>
    </reaction>
</comment>
<evidence type="ECO:0000256" key="7">
    <source>
        <dbReference type="ARBA" id="ARBA00023136"/>
    </source>
</evidence>
<gene>
    <name evidence="13" type="primary">LOC107227505</name>
</gene>
<keyword evidence="5 10" id="KW-0812">Transmembrane</keyword>
<evidence type="ECO:0000256" key="2">
    <source>
        <dbReference type="ARBA" id="ARBA00004127"/>
    </source>
</evidence>
<sequence length="492" mass="54806">MDSLNILIGIGLVHCTLFFFDTFFRSCSHYPYLYFLKNTGITIEALRIRWYTTACNRMIMKWATDRSKFWLAWFNAGVIITILLLPVASFIILKMTFNLWTGQTAKDNSVQTLEPMLPGVNLPLDEIGYYAATLALCSVVHEFGHALAAAREDVQVFGMGLLVALVIPVAYAHISSEQLGVLPVYNQLRILCAGVWHNIVLATLAAGTLILTTWLWAPLYTVGHGVAVKTITSNSPLLGSTGLLPRDTIYRINDCTVNDCDDWYHCILTAVRRPSPGYCVTQKLIQEYDESVPAWHMANGAVSCCGEDSEAAGSLCFEYIEGPPAAPLQLPPHSCLPARLVTFHAQRFCQYSHHCTPHETHCMQPSLDNVTKVVQIKRREGKDVLFIGDPGDIYRTVDVSDWVPKYSFLNSELPEALALLCKYVTVFSAGLAVVNVVPCFCFDGQYIVAALFMLRSRIRQKSLRQALALTVTCIGTLFLSINLVYIFVNKII</sequence>
<dbReference type="Proteomes" id="UP000829291">
    <property type="component" value="Chromosome 3"/>
</dbReference>
<feature type="domain" description="Peptidase M50" evidence="11">
    <location>
        <begin position="130"/>
        <end position="472"/>
    </location>
</feature>
<dbReference type="GO" id="GO:0016020">
    <property type="term" value="C:membrane"/>
    <property type="evidence" value="ECO:0007669"/>
    <property type="project" value="InterPro"/>
</dbReference>
<dbReference type="GeneID" id="107227505"/>
<reference evidence="13" key="1">
    <citation type="submission" date="2025-08" db="UniProtKB">
        <authorList>
            <consortium name="RefSeq"/>
        </authorList>
    </citation>
    <scope>IDENTIFICATION</scope>
    <source>
        <tissue evidence="13">Thorax and Abdomen</tissue>
    </source>
</reference>
<keyword evidence="7 10" id="KW-0472">Membrane</keyword>
<feature type="transmembrane region" description="Helical" evidence="10">
    <location>
        <begin position="70"/>
        <end position="93"/>
    </location>
</feature>
<dbReference type="FunCoup" id="A0A6J0CC66">
    <property type="interactions" value="1577"/>
</dbReference>
<dbReference type="PRINTS" id="PR01000">
    <property type="entry name" value="SREBPS2PTASE"/>
</dbReference>
<feature type="transmembrane region" description="Helical" evidence="10">
    <location>
        <begin position="127"/>
        <end position="144"/>
    </location>
</feature>
<dbReference type="RefSeq" id="XP_015524167.2">
    <property type="nucleotide sequence ID" value="XM_015668681.2"/>
</dbReference>
<dbReference type="InterPro" id="IPR008915">
    <property type="entry name" value="Peptidase_M50"/>
</dbReference>
<dbReference type="GO" id="GO:0004222">
    <property type="term" value="F:metalloendopeptidase activity"/>
    <property type="evidence" value="ECO:0007669"/>
    <property type="project" value="InterPro"/>
</dbReference>
<protein>
    <recommendedName>
        <fullName evidence="4">Membrane-bound transcription factor site-2 protease</fullName>
        <ecNumber evidence="3">3.4.24.85</ecNumber>
    </recommendedName>
    <alternativeName>
        <fullName evidence="8">Endopeptidase S2P</fullName>
    </alternativeName>
</protein>
<evidence type="ECO:0000256" key="4">
    <source>
        <dbReference type="ARBA" id="ARBA00014400"/>
    </source>
</evidence>
<evidence type="ECO:0000256" key="6">
    <source>
        <dbReference type="ARBA" id="ARBA00022989"/>
    </source>
</evidence>
<dbReference type="KEGG" id="nlo:107227505"/>
<evidence type="ECO:0000259" key="11">
    <source>
        <dbReference type="Pfam" id="PF02163"/>
    </source>
</evidence>
<comment type="function">
    <text evidence="9">Zinc metalloprotease that mediates intramembrane proteolysis of proteins such as ATF6, ATF6B, SREBF1/SREBP1 and SREBF2/SREBP2. Catalyzes the second step in the proteolytic activation of the sterol regulatory element-binding proteins (SREBPs) SREBF1/SREBP1 and SREBF2/SREBP2: cleaves SREBPs within the first transmembrane segment, thereby releasing the N-terminal segment with a portion of the transmembrane segment attached. Mature N-terminal SREBP fragments shuttle to the nucleus and activate gene transcription. Also mediates the second step in the proteolytic activation of the cyclic AMP-dependent transcription factor ATF-6 (ATF6 and ATF6B). Involved in intramembrane proteolysis during bone formation. In astrocytes and osteoblasts, upon DNA damage and ER stress, mediates the second step of the regulated intramembrane proteolytic activation of the transcription factor CREB3L1, leading to the inhibition of cell-cycle progression.</text>
</comment>
<evidence type="ECO:0000313" key="13">
    <source>
        <dbReference type="RefSeq" id="XP_015524167.2"/>
    </source>
</evidence>
<proteinExistence type="predicted"/>
<feature type="transmembrane region" description="Helical" evidence="10">
    <location>
        <begin position="466"/>
        <end position="488"/>
    </location>
</feature>